<accession>A0AAD7MVK9</accession>
<reference evidence="2" key="1">
    <citation type="submission" date="2023-03" db="EMBL/GenBank/DDBJ databases">
        <title>Massive genome expansion in bonnet fungi (Mycena s.s.) driven by repeated elements and novel gene families across ecological guilds.</title>
        <authorList>
            <consortium name="Lawrence Berkeley National Laboratory"/>
            <person name="Harder C.B."/>
            <person name="Miyauchi S."/>
            <person name="Viragh M."/>
            <person name="Kuo A."/>
            <person name="Thoen E."/>
            <person name="Andreopoulos B."/>
            <person name="Lu D."/>
            <person name="Skrede I."/>
            <person name="Drula E."/>
            <person name="Henrissat B."/>
            <person name="Morin E."/>
            <person name="Kohler A."/>
            <person name="Barry K."/>
            <person name="LaButti K."/>
            <person name="Morin E."/>
            <person name="Salamov A."/>
            <person name="Lipzen A."/>
            <person name="Mereny Z."/>
            <person name="Hegedus B."/>
            <person name="Baldrian P."/>
            <person name="Stursova M."/>
            <person name="Weitz H."/>
            <person name="Taylor A."/>
            <person name="Grigoriev I.V."/>
            <person name="Nagy L.G."/>
            <person name="Martin F."/>
            <person name="Kauserud H."/>
        </authorList>
    </citation>
    <scope>NUCLEOTIDE SEQUENCE</scope>
    <source>
        <strain evidence="2">CBHHK182m</strain>
    </source>
</reference>
<dbReference type="AlphaFoldDB" id="A0AAD7MVK9"/>
<dbReference type="EMBL" id="JARKIB010000131">
    <property type="protein sequence ID" value="KAJ7734604.1"/>
    <property type="molecule type" value="Genomic_DNA"/>
</dbReference>
<feature type="compositionally biased region" description="Acidic residues" evidence="1">
    <location>
        <begin position="66"/>
        <end position="84"/>
    </location>
</feature>
<dbReference type="Proteomes" id="UP001215598">
    <property type="component" value="Unassembled WGS sequence"/>
</dbReference>
<feature type="region of interest" description="Disordered" evidence="1">
    <location>
        <begin position="323"/>
        <end position="342"/>
    </location>
</feature>
<feature type="compositionally biased region" description="Polar residues" evidence="1">
    <location>
        <begin position="224"/>
        <end position="239"/>
    </location>
</feature>
<evidence type="ECO:0000256" key="1">
    <source>
        <dbReference type="SAM" id="MobiDB-lite"/>
    </source>
</evidence>
<feature type="region of interest" description="Disordered" evidence="1">
    <location>
        <begin position="566"/>
        <end position="603"/>
    </location>
</feature>
<feature type="compositionally biased region" description="Acidic residues" evidence="1">
    <location>
        <begin position="161"/>
        <end position="174"/>
    </location>
</feature>
<gene>
    <name evidence="2" type="ORF">B0H16DRAFT_1731671</name>
</gene>
<proteinExistence type="predicted"/>
<comment type="caution">
    <text evidence="2">The sequence shown here is derived from an EMBL/GenBank/DDBJ whole genome shotgun (WGS) entry which is preliminary data.</text>
</comment>
<organism evidence="2 3">
    <name type="scientific">Mycena metata</name>
    <dbReference type="NCBI Taxonomy" id="1033252"/>
    <lineage>
        <taxon>Eukaryota</taxon>
        <taxon>Fungi</taxon>
        <taxon>Dikarya</taxon>
        <taxon>Basidiomycota</taxon>
        <taxon>Agaricomycotina</taxon>
        <taxon>Agaricomycetes</taxon>
        <taxon>Agaricomycetidae</taxon>
        <taxon>Agaricales</taxon>
        <taxon>Marasmiineae</taxon>
        <taxon>Mycenaceae</taxon>
        <taxon>Mycena</taxon>
    </lineage>
</organism>
<protein>
    <submittedName>
        <fullName evidence="2">Uncharacterized protein</fullName>
    </submittedName>
</protein>
<feature type="region of interest" description="Disordered" evidence="1">
    <location>
        <begin position="46"/>
        <end position="301"/>
    </location>
</feature>
<keyword evidence="3" id="KW-1185">Reference proteome</keyword>
<name>A0AAD7MVK9_9AGAR</name>
<evidence type="ECO:0000313" key="3">
    <source>
        <dbReference type="Proteomes" id="UP001215598"/>
    </source>
</evidence>
<sequence length="692" mass="75056">MPKAAKTPVRPRPKPHLLKSPKKVEETLVDDEAIDSDDGVLVDRTVSDAEDGDNVLPATQFGSTDGDLEEGYESDFINDGDPFEDLGAQDGSQRSVSPDIISPPSKSAGDRKKLDVNSSPPGTPSPKRVLRGRLVDTKPPAPSPSKPKRKVLSDTVIDIESTSEEDMAAMDEDNSMFKNPPGVKPSALPPSLTTRSASKVVNKDPASPSDAKKSGKPVRYDLSSLPSYMSTKTTATKGSGLSEAELDAKNRPPSKKIKSASSPRDKGKVKTVDTLSDESDPFLDDNKPSASRLGTGFKPASTLEIHSRRDVVNGKLPSYMPAKKLPPVRGLTGPSESASRGDEAIEVDAQGKEPTPPIDPEPVFLEDIETYKAYFDPEAPCGVANIELQDESLRPHYLGLHPLPSVFPARPSFTFDRNRTSLEDVDWTTGGRVKFSSWFDQNPRMLAANSMGAMLFQSADPNFVNLSRVSPLELSSRVSVGSSQTSRMNVRDRVAVCVSAICCTESHVLAPKRLGTKTDRQRKWIAGVLHDQDWERLESITSLVFGEHIMYAQITDKALSFQTMVSPPDADQTPERVTRSVPSRMFSTRSPGKPSNSTPFKSDKSKTLLAYNDTIPVYDARKIVVGSDLERLADVLPSFPGEVPVGSFTVVGYMCSSYRGTVSGGVHKVAHLSFDILWVIVCGTPGLRSSRS</sequence>
<evidence type="ECO:0000313" key="2">
    <source>
        <dbReference type="EMBL" id="KAJ7734604.1"/>
    </source>
</evidence>
<feature type="compositionally biased region" description="Polar residues" evidence="1">
    <location>
        <begin position="585"/>
        <end position="600"/>
    </location>
</feature>